<dbReference type="InterPro" id="IPR000073">
    <property type="entry name" value="AB_hydrolase_1"/>
</dbReference>
<protein>
    <submittedName>
        <fullName evidence="2">Pimeloyl-ACP methyl ester carboxylesterase</fullName>
    </submittedName>
</protein>
<keyword evidence="3" id="KW-1185">Reference proteome</keyword>
<dbReference type="GO" id="GO:0047372">
    <property type="term" value="F:monoacylglycerol lipase activity"/>
    <property type="evidence" value="ECO:0007669"/>
    <property type="project" value="TreeGrafter"/>
</dbReference>
<evidence type="ECO:0000259" key="1">
    <source>
        <dbReference type="Pfam" id="PF00561"/>
    </source>
</evidence>
<dbReference type="RefSeq" id="WP_184790336.1">
    <property type="nucleotide sequence ID" value="NZ_BONT01000093.1"/>
</dbReference>
<dbReference type="GO" id="GO:0046464">
    <property type="term" value="P:acylglycerol catabolic process"/>
    <property type="evidence" value="ECO:0007669"/>
    <property type="project" value="TreeGrafter"/>
</dbReference>
<dbReference type="PANTHER" id="PTHR43798:SF33">
    <property type="entry name" value="HYDROLASE, PUTATIVE (AFU_ORTHOLOGUE AFUA_2G14860)-RELATED"/>
    <property type="match status" value="1"/>
</dbReference>
<comment type="caution">
    <text evidence="2">The sequence shown here is derived from an EMBL/GenBank/DDBJ whole genome shotgun (WGS) entry which is preliminary data.</text>
</comment>
<sequence>MAETRTVPAPGGLQFHCRIWGPDDGVPVLLLHGVTGSGAAWERVADALGPRWRIYAPDMRGHGASSRPGDYSFEAMRDDVLALMDALGVPEAVLVGHSMGGIAAYLLAAARPERVSGLVLVETPPPVPLGRPAPVRPEGELDYDWELRPQIIAQLNAPSEAWWKGLSAITAQTLVVSGGDQSFLPGERVLEMTAEIPWGLLTEIPVGHDVVAAAPERLAAAIGDLF</sequence>
<dbReference type="InterPro" id="IPR029058">
    <property type="entry name" value="AB_hydrolase_fold"/>
</dbReference>
<dbReference type="Pfam" id="PF00561">
    <property type="entry name" value="Abhydrolase_1"/>
    <property type="match status" value="1"/>
</dbReference>
<dbReference type="EMBL" id="JACHGT010000012">
    <property type="protein sequence ID" value="MBB6037525.1"/>
    <property type="molecule type" value="Genomic_DNA"/>
</dbReference>
<name>A0A841FNA7_9ACTN</name>
<organism evidence="2 3">
    <name type="scientific">Phytomonospora endophytica</name>
    <dbReference type="NCBI Taxonomy" id="714109"/>
    <lineage>
        <taxon>Bacteria</taxon>
        <taxon>Bacillati</taxon>
        <taxon>Actinomycetota</taxon>
        <taxon>Actinomycetes</taxon>
        <taxon>Micromonosporales</taxon>
        <taxon>Micromonosporaceae</taxon>
        <taxon>Phytomonospora</taxon>
    </lineage>
</organism>
<dbReference type="PRINTS" id="PR00111">
    <property type="entry name" value="ABHYDROLASE"/>
</dbReference>
<dbReference type="PANTHER" id="PTHR43798">
    <property type="entry name" value="MONOACYLGLYCEROL LIPASE"/>
    <property type="match status" value="1"/>
</dbReference>
<dbReference type="Proteomes" id="UP000548476">
    <property type="component" value="Unassembled WGS sequence"/>
</dbReference>
<reference evidence="2 3" key="1">
    <citation type="submission" date="2020-08" db="EMBL/GenBank/DDBJ databases">
        <title>Genomic Encyclopedia of Type Strains, Phase IV (KMG-IV): sequencing the most valuable type-strain genomes for metagenomic binning, comparative biology and taxonomic classification.</title>
        <authorList>
            <person name="Goeker M."/>
        </authorList>
    </citation>
    <scope>NUCLEOTIDE SEQUENCE [LARGE SCALE GENOMIC DNA]</scope>
    <source>
        <strain evidence="2 3">YIM 65646</strain>
    </source>
</reference>
<evidence type="ECO:0000313" key="3">
    <source>
        <dbReference type="Proteomes" id="UP000548476"/>
    </source>
</evidence>
<dbReference type="InterPro" id="IPR050266">
    <property type="entry name" value="AB_hydrolase_sf"/>
</dbReference>
<dbReference type="SUPFAM" id="SSF53474">
    <property type="entry name" value="alpha/beta-Hydrolases"/>
    <property type="match status" value="1"/>
</dbReference>
<dbReference type="Gene3D" id="3.40.50.1820">
    <property type="entry name" value="alpha/beta hydrolase"/>
    <property type="match status" value="2"/>
</dbReference>
<dbReference type="GO" id="GO:0016020">
    <property type="term" value="C:membrane"/>
    <property type="evidence" value="ECO:0007669"/>
    <property type="project" value="TreeGrafter"/>
</dbReference>
<gene>
    <name evidence="2" type="ORF">HNR73_005401</name>
</gene>
<feature type="domain" description="AB hydrolase-1" evidence="1">
    <location>
        <begin position="27"/>
        <end position="129"/>
    </location>
</feature>
<dbReference type="AlphaFoldDB" id="A0A841FNA7"/>
<accession>A0A841FNA7</accession>
<evidence type="ECO:0000313" key="2">
    <source>
        <dbReference type="EMBL" id="MBB6037525.1"/>
    </source>
</evidence>
<proteinExistence type="predicted"/>